<evidence type="ECO:0000256" key="1">
    <source>
        <dbReference type="SAM" id="MobiDB-lite"/>
    </source>
</evidence>
<feature type="region of interest" description="Disordered" evidence="1">
    <location>
        <begin position="1019"/>
        <end position="1042"/>
    </location>
</feature>
<dbReference type="Gene3D" id="3.30.70.1440">
    <property type="entry name" value="Multidrug efflux transporter AcrB pore domain"/>
    <property type="match status" value="1"/>
</dbReference>
<dbReference type="GO" id="GO:0042910">
    <property type="term" value="F:xenobiotic transmembrane transporter activity"/>
    <property type="evidence" value="ECO:0007669"/>
    <property type="project" value="TreeGrafter"/>
</dbReference>
<name>A0A0M6YN36_9RHOB</name>
<feature type="transmembrane region" description="Helical" evidence="2">
    <location>
        <begin position="913"/>
        <end position="934"/>
    </location>
</feature>
<dbReference type="GO" id="GO:0005886">
    <property type="term" value="C:plasma membrane"/>
    <property type="evidence" value="ECO:0007669"/>
    <property type="project" value="TreeGrafter"/>
</dbReference>
<gene>
    <name evidence="3" type="primary">czcA_3</name>
    <name evidence="3" type="ORF">JDO7802_03298</name>
</gene>
<sequence>MIKAIARLSVQRPLYTWIIILFAALGGAFGYLNVGKLEDPLFTLKSALVITAYPGATAAQVAIEVSEPLEAEIQQMGEVKTITSRNTPGVSVIEIEIGDQYDGDDLPQIWDDLRDRVENARGMLPAGALAPTVNDDFADVYGIYYAVTAPGYSDDDIWEIASFLRREVLTVDGVANAQLLGLPEEAIFVDIDNRLLSSLGVPPGAILGAISTSTAVVPTGTADQPGRDLIIEAPRPDDSLGEIGALSLGVDGEIVNLRDFAELSRGRIDNPSHIVRHNGDEAFTLGVAGLTSRNIVDVGHAVEDRLAAISSQLPVGVEIEPIYEQHQVVDDAAGEFLLSLALSVGVVIGVLLLFMGWRAAAVVGLSLLLTVTATFFAMYLFDIKVERISLGALIIAMGMLVDNAIVVAEGMQQKMRGGVSADQAAEDAAGRTGLPLLGATVIGIMAFAGIGLSPDASGEFLFSLFAVIGLSLMLSWLFAVTVTPLLGHYFFASGGLEDGADAYGGPVFQAYRGIVRMALRVRWLVIAGLIGVTAASFFLFGQVTQQFFPPASTPLFYVEYKAAQGGSIHQTADDLARVEDWLLARDDVSDVTMSAGRGLSRFLLTYAPENPEPSYGELIVRTPTAEQIPKVRQQLDLFVAEALPWATVTTRRIIYGPAVPADIEARFSGPDPAVLRRLSQEALEVLRTATPNLHTETIDWHEREAVVRPTFATDRAQAIGIARSDIATGIALVTDGIPAGVLRERDRQIDIVVRSQLPDADSPANGSSALLDQPIWSPATGTYVPLAQAIDGFEVIARDTLQWRRDRQPTMTVQANVIEGLTPPTVFAEIRAPIEAIDLPDGYALEWGGEFESAGEAQQSLGRQMPLSFGTMFLITVLLFGALRQTAVIWTIVPMAVNGAALGLYFTGLPFSFTALLGLLSLSGMLIKNAIVLVEEIDIQKREGLPQSKAIVEASTSRLRPVVLAAATTILGMVPLLWDSFFAAMAVTIMAGLGFASILTLIGVPVLYHTYLRAERRAESADAKRPPDHPAQPELPLKVAAE</sequence>
<feature type="transmembrane region" description="Helical" evidence="2">
    <location>
        <begin position="521"/>
        <end position="540"/>
    </location>
</feature>
<evidence type="ECO:0000313" key="3">
    <source>
        <dbReference type="EMBL" id="CTQ51259.1"/>
    </source>
</evidence>
<dbReference type="Gene3D" id="1.20.1640.10">
    <property type="entry name" value="Multidrug efflux transporter AcrB transmembrane domain"/>
    <property type="match status" value="2"/>
</dbReference>
<dbReference type="PRINTS" id="PR00702">
    <property type="entry name" value="ACRIFLAVINRP"/>
</dbReference>
<dbReference type="Proteomes" id="UP000049222">
    <property type="component" value="Unassembled WGS sequence"/>
</dbReference>
<dbReference type="RefSeq" id="WP_055086987.1">
    <property type="nucleotide sequence ID" value="NZ_CXSU01000012.1"/>
</dbReference>
<dbReference type="SUPFAM" id="SSF82693">
    <property type="entry name" value="Multidrug efflux transporter AcrB pore domain, PN1, PN2, PC1 and PC2 subdomains"/>
    <property type="match status" value="2"/>
</dbReference>
<dbReference type="InterPro" id="IPR001036">
    <property type="entry name" value="Acrflvin-R"/>
</dbReference>
<dbReference type="AlphaFoldDB" id="A0A0M6YN36"/>
<dbReference type="SUPFAM" id="SSF82714">
    <property type="entry name" value="Multidrug efflux transporter AcrB TolC docking domain, DN and DC subdomains"/>
    <property type="match status" value="1"/>
</dbReference>
<feature type="transmembrane region" description="Helical" evidence="2">
    <location>
        <begin position="387"/>
        <end position="408"/>
    </location>
</feature>
<feature type="transmembrane region" description="Helical" evidence="2">
    <location>
        <begin position="460"/>
        <end position="486"/>
    </location>
</feature>
<feature type="compositionally biased region" description="Basic and acidic residues" evidence="1">
    <location>
        <begin position="1019"/>
        <end position="1028"/>
    </location>
</feature>
<protein>
    <submittedName>
        <fullName evidence="3">Cation efflux system protein CzcA</fullName>
    </submittedName>
</protein>
<dbReference type="PANTHER" id="PTHR32063">
    <property type="match status" value="1"/>
</dbReference>
<evidence type="ECO:0000256" key="2">
    <source>
        <dbReference type="SAM" id="Phobius"/>
    </source>
</evidence>
<dbReference type="STRING" id="420998.JDO7802_03298"/>
<feature type="transmembrane region" description="Helical" evidence="2">
    <location>
        <begin position="865"/>
        <end position="883"/>
    </location>
</feature>
<dbReference type="Gene3D" id="3.30.2090.10">
    <property type="entry name" value="Multidrug efflux transporter AcrB TolC docking domain, DN and DC subdomains"/>
    <property type="match status" value="2"/>
</dbReference>
<dbReference type="SUPFAM" id="SSF82866">
    <property type="entry name" value="Multidrug efflux transporter AcrB transmembrane domain"/>
    <property type="match status" value="2"/>
</dbReference>
<dbReference type="Gene3D" id="3.30.70.1430">
    <property type="entry name" value="Multidrug efflux transporter AcrB pore domain"/>
    <property type="match status" value="2"/>
</dbReference>
<keyword evidence="2" id="KW-0472">Membrane</keyword>
<keyword evidence="2" id="KW-1133">Transmembrane helix</keyword>
<feature type="transmembrane region" description="Helical" evidence="2">
    <location>
        <begin position="984"/>
        <end position="1008"/>
    </location>
</feature>
<keyword evidence="4" id="KW-1185">Reference proteome</keyword>
<dbReference type="PANTHER" id="PTHR32063:SF18">
    <property type="entry name" value="CATION EFFLUX SYSTEM PROTEIN"/>
    <property type="match status" value="1"/>
</dbReference>
<reference evidence="3 4" key="1">
    <citation type="submission" date="2015-07" db="EMBL/GenBank/DDBJ databases">
        <authorList>
            <person name="Noorani M."/>
        </authorList>
    </citation>
    <scope>NUCLEOTIDE SEQUENCE [LARGE SCALE GENOMIC DNA]</scope>
    <source>
        <strain evidence="3 4">CECT 7802</strain>
    </source>
</reference>
<organism evidence="3 4">
    <name type="scientific">Jannaschia donghaensis</name>
    <dbReference type="NCBI Taxonomy" id="420998"/>
    <lineage>
        <taxon>Bacteria</taxon>
        <taxon>Pseudomonadati</taxon>
        <taxon>Pseudomonadota</taxon>
        <taxon>Alphaproteobacteria</taxon>
        <taxon>Rhodobacterales</taxon>
        <taxon>Roseobacteraceae</taxon>
        <taxon>Jannaschia</taxon>
    </lineage>
</organism>
<dbReference type="Pfam" id="PF00873">
    <property type="entry name" value="ACR_tran"/>
    <property type="match status" value="1"/>
</dbReference>
<dbReference type="OrthoDB" id="9798415at2"/>
<feature type="transmembrane region" description="Helical" evidence="2">
    <location>
        <begin position="434"/>
        <end position="454"/>
    </location>
</feature>
<dbReference type="Gene3D" id="3.30.70.1320">
    <property type="entry name" value="Multidrug efflux transporter AcrB pore domain like"/>
    <property type="match status" value="1"/>
</dbReference>
<feature type="transmembrane region" description="Helical" evidence="2">
    <location>
        <begin position="888"/>
        <end position="907"/>
    </location>
</feature>
<feature type="transmembrane region" description="Helical" evidence="2">
    <location>
        <begin position="361"/>
        <end position="381"/>
    </location>
</feature>
<dbReference type="EMBL" id="CXSU01000012">
    <property type="protein sequence ID" value="CTQ51259.1"/>
    <property type="molecule type" value="Genomic_DNA"/>
</dbReference>
<dbReference type="InterPro" id="IPR027463">
    <property type="entry name" value="AcrB_DN_DC_subdom"/>
</dbReference>
<feature type="transmembrane region" description="Helical" evidence="2">
    <location>
        <begin position="959"/>
        <end position="978"/>
    </location>
</feature>
<feature type="transmembrane region" description="Helical" evidence="2">
    <location>
        <begin position="336"/>
        <end position="354"/>
    </location>
</feature>
<proteinExistence type="predicted"/>
<evidence type="ECO:0000313" key="4">
    <source>
        <dbReference type="Proteomes" id="UP000049222"/>
    </source>
</evidence>
<keyword evidence="2" id="KW-0812">Transmembrane</keyword>
<feature type="transmembrane region" description="Helical" evidence="2">
    <location>
        <begin position="12"/>
        <end position="32"/>
    </location>
</feature>
<accession>A0A0M6YN36</accession>